<accession>A0A8J8XDL7</accession>
<dbReference type="AlphaFoldDB" id="A0A8J8XDL7"/>
<protein>
    <submittedName>
        <fullName evidence="1">Uncharacterized protein</fullName>
    </submittedName>
</protein>
<proteinExistence type="predicted"/>
<dbReference type="Proteomes" id="UP000007752">
    <property type="component" value="Chromosome 2"/>
</dbReference>
<evidence type="ECO:0000313" key="1">
    <source>
        <dbReference type="EMBL" id="EEE56905.1"/>
    </source>
</evidence>
<reference evidence="1" key="1">
    <citation type="journal article" date="2005" name="PLoS Biol.">
        <title>The genomes of Oryza sativa: a history of duplications.</title>
        <authorList>
            <person name="Yu J."/>
            <person name="Wang J."/>
            <person name="Lin W."/>
            <person name="Li S."/>
            <person name="Li H."/>
            <person name="Zhou J."/>
            <person name="Ni P."/>
            <person name="Dong W."/>
            <person name="Hu S."/>
            <person name="Zeng C."/>
            <person name="Zhang J."/>
            <person name="Zhang Y."/>
            <person name="Li R."/>
            <person name="Xu Z."/>
            <person name="Li S."/>
            <person name="Li X."/>
            <person name="Zheng H."/>
            <person name="Cong L."/>
            <person name="Lin L."/>
            <person name="Yin J."/>
            <person name="Geng J."/>
            <person name="Li G."/>
            <person name="Shi J."/>
            <person name="Liu J."/>
            <person name="Lv H."/>
            <person name="Li J."/>
            <person name="Wang J."/>
            <person name="Deng Y."/>
            <person name="Ran L."/>
            <person name="Shi X."/>
            <person name="Wang X."/>
            <person name="Wu Q."/>
            <person name="Li C."/>
            <person name="Ren X."/>
            <person name="Wang J."/>
            <person name="Wang X."/>
            <person name="Li D."/>
            <person name="Liu D."/>
            <person name="Zhang X."/>
            <person name="Ji Z."/>
            <person name="Zhao W."/>
            <person name="Sun Y."/>
            <person name="Zhang Z."/>
            <person name="Bao J."/>
            <person name="Han Y."/>
            <person name="Dong L."/>
            <person name="Ji J."/>
            <person name="Chen P."/>
            <person name="Wu S."/>
            <person name="Liu J."/>
            <person name="Xiao Y."/>
            <person name="Bu D."/>
            <person name="Tan J."/>
            <person name="Yang L."/>
            <person name="Ye C."/>
            <person name="Zhang J."/>
            <person name="Xu J."/>
            <person name="Zhou Y."/>
            <person name="Yu Y."/>
            <person name="Zhang B."/>
            <person name="Zhuang S."/>
            <person name="Wei H."/>
            <person name="Liu B."/>
            <person name="Lei M."/>
            <person name="Yu H."/>
            <person name="Li Y."/>
            <person name="Xu H."/>
            <person name="Wei S."/>
            <person name="He X."/>
            <person name="Fang L."/>
            <person name="Zhang Z."/>
            <person name="Zhang Y."/>
            <person name="Huang X."/>
            <person name="Su Z."/>
            <person name="Tong W."/>
            <person name="Li J."/>
            <person name="Tong Z."/>
            <person name="Li S."/>
            <person name="Ye J."/>
            <person name="Wang L."/>
            <person name="Fang L."/>
            <person name="Lei T."/>
            <person name="Chen C."/>
            <person name="Chen H."/>
            <person name="Xu Z."/>
            <person name="Li H."/>
            <person name="Huang H."/>
            <person name="Zhang F."/>
            <person name="Xu H."/>
            <person name="Li N."/>
            <person name="Zhao C."/>
            <person name="Li S."/>
            <person name="Dong L."/>
            <person name="Huang Y."/>
            <person name="Li L."/>
            <person name="Xi Y."/>
            <person name="Qi Q."/>
            <person name="Li W."/>
            <person name="Zhang B."/>
            <person name="Hu W."/>
            <person name="Zhang Y."/>
            <person name="Tian X."/>
            <person name="Jiao Y."/>
            <person name="Liang X."/>
            <person name="Jin J."/>
            <person name="Gao L."/>
            <person name="Zheng W."/>
            <person name="Hao B."/>
            <person name="Liu S."/>
            <person name="Wang W."/>
            <person name="Yuan L."/>
            <person name="Cao M."/>
            <person name="McDermott J."/>
            <person name="Samudrala R."/>
            <person name="Wang J."/>
            <person name="Wong G.K."/>
            <person name="Yang H."/>
        </authorList>
    </citation>
    <scope>NUCLEOTIDE SEQUENCE [LARGE SCALE GENOMIC DNA]</scope>
</reference>
<sequence>MPTSVFLVMLDGSGVTSAIFRFYVAPGSMIRGLMTANQSPGGVSIGFFRSARSSGIIFLLGCSGDDHSLDLIQHQSHVFWSFVDVGVNQRDGHHSVLLRCSENITVFYAGLDDVVCNVTASNQILLPSLAFLLSFGTCFLLIPRDAGLLVFVCGATDNEDFEEKLKLKFGSRCSY</sequence>
<name>A0A8J8XDL7_ORYSJ</name>
<dbReference type="EMBL" id="CM000139">
    <property type="protein sequence ID" value="EEE56905.1"/>
    <property type="molecule type" value="Genomic_DNA"/>
</dbReference>
<organism evidence="1">
    <name type="scientific">Oryza sativa subsp. japonica</name>
    <name type="common">Rice</name>
    <dbReference type="NCBI Taxonomy" id="39947"/>
    <lineage>
        <taxon>Eukaryota</taxon>
        <taxon>Viridiplantae</taxon>
        <taxon>Streptophyta</taxon>
        <taxon>Embryophyta</taxon>
        <taxon>Tracheophyta</taxon>
        <taxon>Spermatophyta</taxon>
        <taxon>Magnoliopsida</taxon>
        <taxon>Liliopsida</taxon>
        <taxon>Poales</taxon>
        <taxon>Poaceae</taxon>
        <taxon>BOP clade</taxon>
        <taxon>Oryzoideae</taxon>
        <taxon>Oryzeae</taxon>
        <taxon>Oryzinae</taxon>
        <taxon>Oryza</taxon>
        <taxon>Oryza sativa</taxon>
    </lineage>
</organism>
<gene>
    <name evidence="1" type="ORF">OsJ_06567</name>
</gene>
<reference evidence="1" key="2">
    <citation type="submission" date="2008-12" db="EMBL/GenBank/DDBJ databases">
        <title>Improved gene annotation of the rice (Oryza sativa) genomes.</title>
        <authorList>
            <person name="Wang J."/>
            <person name="Li R."/>
            <person name="Fan W."/>
            <person name="Huang Q."/>
            <person name="Zhang J."/>
            <person name="Zhou Y."/>
            <person name="Hu Y."/>
            <person name="Zi S."/>
            <person name="Li J."/>
            <person name="Ni P."/>
            <person name="Zheng H."/>
            <person name="Zhang Y."/>
            <person name="Zhao M."/>
            <person name="Hao Q."/>
            <person name="McDermott J."/>
            <person name="Samudrala R."/>
            <person name="Kristiansen K."/>
            <person name="Wong G.K.-S."/>
        </authorList>
    </citation>
    <scope>NUCLEOTIDE SEQUENCE</scope>
</reference>